<sequence length="373" mass="40113">MIKRKLLLPALISASVLVGCGGQEAQQKGGFLPIVDIQSAEVIDYQPQQTFVGRTEAMEDVSIVPQVSGYLTERYFTEGEMVVEGQRLFQIDPAIYRAKVASAEASVAQAEAGVTNTALDFDRGKDLLPRGGISQSEFDRLTAVKLQAEAALKAAQAQLQAAETDMSHTEIVAPFTGRISESLASIGDLVSPSTGVLTTIVSLDPMQASFSMSEKQRLAAGADRMSGNGEGGAKRVEVFLSMGNGYDYEHAGKLDYVGNRIDVNTGTIALRAKFPNPSYRLLPGQYVEVIVKEKATTPHIVVPRLSVQTDLEGDFVMVLKEGNVAERRNVKLGPQTEQGVIVLSGLVEDEQVLTKGLQRVRNGMTVRLQGQGA</sequence>
<gene>
    <name evidence="8" type="ORF">A1OK_16045</name>
</gene>
<dbReference type="InterPro" id="IPR006143">
    <property type="entry name" value="RND_pump_MFP"/>
</dbReference>
<dbReference type="GO" id="GO:0005886">
    <property type="term" value="C:plasma membrane"/>
    <property type="evidence" value="ECO:0007669"/>
    <property type="project" value="TreeGrafter"/>
</dbReference>
<dbReference type="GO" id="GO:0022857">
    <property type="term" value="F:transmembrane transporter activity"/>
    <property type="evidence" value="ECO:0007669"/>
    <property type="project" value="InterPro"/>
</dbReference>
<evidence type="ECO:0000256" key="1">
    <source>
        <dbReference type="ARBA" id="ARBA00004519"/>
    </source>
</evidence>
<dbReference type="InterPro" id="IPR058625">
    <property type="entry name" value="MdtA-like_BSH"/>
</dbReference>
<feature type="domain" description="Multidrug resistance protein MdtA-like beta-barrel" evidence="6">
    <location>
        <begin position="215"/>
        <end position="293"/>
    </location>
</feature>
<comment type="similarity">
    <text evidence="2">Belongs to the membrane fusion protein (MFP) (TC 8.A.1) family.</text>
</comment>
<evidence type="ECO:0000313" key="8">
    <source>
        <dbReference type="EMBL" id="OEE58224.1"/>
    </source>
</evidence>
<evidence type="ECO:0000313" key="9">
    <source>
        <dbReference type="Proteomes" id="UP000095039"/>
    </source>
</evidence>
<evidence type="ECO:0000259" key="6">
    <source>
        <dbReference type="Pfam" id="PF25944"/>
    </source>
</evidence>
<dbReference type="Pfam" id="PF25944">
    <property type="entry name" value="Beta-barrel_RND"/>
    <property type="match status" value="1"/>
</dbReference>
<feature type="domain" description="Multidrug resistance protein MdtA-like alpha-helical hairpin" evidence="4">
    <location>
        <begin position="101"/>
        <end position="169"/>
    </location>
</feature>
<name>A0A1E5BY51_9GAMM</name>
<evidence type="ECO:0000256" key="3">
    <source>
        <dbReference type="SAM" id="Coils"/>
    </source>
</evidence>
<keyword evidence="9" id="KW-1185">Reference proteome</keyword>
<evidence type="ECO:0000256" key="2">
    <source>
        <dbReference type="ARBA" id="ARBA00009477"/>
    </source>
</evidence>
<dbReference type="PANTHER" id="PTHR30158">
    <property type="entry name" value="ACRA/E-RELATED COMPONENT OF DRUG EFFLUX TRANSPORTER"/>
    <property type="match status" value="1"/>
</dbReference>
<dbReference type="GO" id="GO:0046677">
    <property type="term" value="P:response to antibiotic"/>
    <property type="evidence" value="ECO:0007669"/>
    <property type="project" value="TreeGrafter"/>
</dbReference>
<dbReference type="EMBL" id="AJWN02000098">
    <property type="protein sequence ID" value="OEE58224.1"/>
    <property type="molecule type" value="Genomic_DNA"/>
</dbReference>
<dbReference type="Gene3D" id="2.40.30.170">
    <property type="match status" value="1"/>
</dbReference>
<comment type="caution">
    <text evidence="8">The sequence shown here is derived from an EMBL/GenBank/DDBJ whole genome shotgun (WGS) entry which is preliminary data.</text>
</comment>
<dbReference type="RefSeq" id="WP_016959657.1">
    <property type="nucleotide sequence ID" value="NZ_AJWN02000098.1"/>
</dbReference>
<dbReference type="AlphaFoldDB" id="A0A1E5BY51"/>
<dbReference type="Proteomes" id="UP000095039">
    <property type="component" value="Unassembled WGS sequence"/>
</dbReference>
<comment type="subcellular location">
    <subcellularLocation>
        <location evidence="1">Cell inner membrane</location>
        <topology evidence="1">Lipid-anchor</topology>
    </subcellularLocation>
</comment>
<feature type="domain" description="Multidrug resistance protein MdtA-like barrel-sandwich hybrid" evidence="5">
    <location>
        <begin position="60"/>
        <end position="192"/>
    </location>
</feature>
<dbReference type="PROSITE" id="PS51257">
    <property type="entry name" value="PROKAR_LIPOPROTEIN"/>
    <property type="match status" value="1"/>
</dbReference>
<accession>A0A1E5BY51</accession>
<dbReference type="InterPro" id="IPR058626">
    <property type="entry name" value="MdtA-like_b-barrel"/>
</dbReference>
<feature type="coiled-coil region" evidence="3">
    <location>
        <begin position="138"/>
        <end position="172"/>
    </location>
</feature>
<dbReference type="Gene3D" id="1.10.287.470">
    <property type="entry name" value="Helix hairpin bin"/>
    <property type="match status" value="1"/>
</dbReference>
<dbReference type="SUPFAM" id="SSF111369">
    <property type="entry name" value="HlyD-like secretion proteins"/>
    <property type="match status" value="1"/>
</dbReference>
<dbReference type="Gene3D" id="2.40.420.20">
    <property type="match status" value="1"/>
</dbReference>
<dbReference type="Gene3D" id="2.40.50.100">
    <property type="match status" value="1"/>
</dbReference>
<evidence type="ECO:0000259" key="5">
    <source>
        <dbReference type="Pfam" id="PF25917"/>
    </source>
</evidence>
<feature type="domain" description="Multidrug resistance protein MdtA-like C-terminal permuted SH3" evidence="7">
    <location>
        <begin position="300"/>
        <end position="359"/>
    </location>
</feature>
<proteinExistence type="inferred from homology"/>
<organism evidence="8 9">
    <name type="scientific">Enterovibrio norvegicus FF-454</name>
    <dbReference type="NCBI Taxonomy" id="1185651"/>
    <lineage>
        <taxon>Bacteria</taxon>
        <taxon>Pseudomonadati</taxon>
        <taxon>Pseudomonadota</taxon>
        <taxon>Gammaproteobacteria</taxon>
        <taxon>Vibrionales</taxon>
        <taxon>Vibrionaceae</taxon>
        <taxon>Enterovibrio</taxon>
    </lineage>
</organism>
<dbReference type="InterPro" id="IPR058627">
    <property type="entry name" value="MdtA-like_C"/>
</dbReference>
<protein>
    <submittedName>
        <fullName evidence="8">Efflux transporter periplasmic adaptor subunit</fullName>
    </submittedName>
</protein>
<dbReference type="Pfam" id="PF25917">
    <property type="entry name" value="BSH_RND"/>
    <property type="match status" value="1"/>
</dbReference>
<reference evidence="8 9" key="1">
    <citation type="journal article" date="2012" name="Science">
        <title>Ecological populations of bacteria act as socially cohesive units of antibiotic production and resistance.</title>
        <authorList>
            <person name="Cordero O.X."/>
            <person name="Wildschutte H."/>
            <person name="Kirkup B."/>
            <person name="Proehl S."/>
            <person name="Ngo L."/>
            <person name="Hussain F."/>
            <person name="Le Roux F."/>
            <person name="Mincer T."/>
            <person name="Polz M.F."/>
        </authorList>
    </citation>
    <scope>NUCLEOTIDE SEQUENCE [LARGE SCALE GENOMIC DNA]</scope>
    <source>
        <strain evidence="8 9">FF-454</strain>
    </source>
</reference>
<keyword evidence="3" id="KW-0175">Coiled coil</keyword>
<dbReference type="NCBIfam" id="TIGR01730">
    <property type="entry name" value="RND_mfp"/>
    <property type="match status" value="1"/>
</dbReference>
<evidence type="ECO:0000259" key="7">
    <source>
        <dbReference type="Pfam" id="PF25967"/>
    </source>
</evidence>
<evidence type="ECO:0000259" key="4">
    <source>
        <dbReference type="Pfam" id="PF25876"/>
    </source>
</evidence>
<dbReference type="Pfam" id="PF25876">
    <property type="entry name" value="HH_MFP_RND"/>
    <property type="match status" value="1"/>
</dbReference>
<dbReference type="InterPro" id="IPR058624">
    <property type="entry name" value="MdtA-like_HH"/>
</dbReference>
<dbReference type="Pfam" id="PF25967">
    <property type="entry name" value="RND-MFP_C"/>
    <property type="match status" value="1"/>
</dbReference>
<dbReference type="GO" id="GO:0030313">
    <property type="term" value="C:cell envelope"/>
    <property type="evidence" value="ECO:0007669"/>
    <property type="project" value="UniProtKB-SubCell"/>
</dbReference>